<dbReference type="InterPro" id="IPR036612">
    <property type="entry name" value="KH_dom_type_1_sf"/>
</dbReference>
<evidence type="ECO:0000313" key="6">
    <source>
        <dbReference type="Proteomes" id="UP001085076"/>
    </source>
</evidence>
<dbReference type="Gene3D" id="3.30.1370.10">
    <property type="entry name" value="K Homology domain, type 1"/>
    <property type="match status" value="3"/>
</dbReference>
<comment type="caution">
    <text evidence="5">The sequence shown here is derived from an EMBL/GenBank/DDBJ whole genome shotgun (WGS) entry which is preliminary data.</text>
</comment>
<evidence type="ECO:0000256" key="3">
    <source>
        <dbReference type="SAM" id="MobiDB-lite"/>
    </source>
</evidence>
<dbReference type="Proteomes" id="UP001085076">
    <property type="component" value="Miscellaneous, Linkage group lg09"/>
</dbReference>
<organism evidence="5 6">
    <name type="scientific">Dioscorea zingiberensis</name>
    <dbReference type="NCBI Taxonomy" id="325984"/>
    <lineage>
        <taxon>Eukaryota</taxon>
        <taxon>Viridiplantae</taxon>
        <taxon>Streptophyta</taxon>
        <taxon>Embryophyta</taxon>
        <taxon>Tracheophyta</taxon>
        <taxon>Spermatophyta</taxon>
        <taxon>Magnoliopsida</taxon>
        <taxon>Liliopsida</taxon>
        <taxon>Dioscoreales</taxon>
        <taxon>Dioscoreaceae</taxon>
        <taxon>Dioscorea</taxon>
    </lineage>
</organism>
<name>A0A9D5H549_9LILI</name>
<dbReference type="SUPFAM" id="SSF54791">
    <property type="entry name" value="Eukaryotic type KH-domain (KH-domain type I)"/>
    <property type="match status" value="3"/>
</dbReference>
<evidence type="ECO:0000256" key="2">
    <source>
        <dbReference type="PROSITE-ProRule" id="PRU00117"/>
    </source>
</evidence>
<keyword evidence="6" id="KW-1185">Reference proteome</keyword>
<gene>
    <name evidence="5" type="ORF">J5N97_028709</name>
</gene>
<evidence type="ECO:0000313" key="5">
    <source>
        <dbReference type="EMBL" id="KAJ0963587.1"/>
    </source>
</evidence>
<feature type="domain" description="K Homology" evidence="4">
    <location>
        <begin position="262"/>
        <end position="335"/>
    </location>
</feature>
<dbReference type="OrthoDB" id="441329at2759"/>
<dbReference type="SMART" id="SM00322">
    <property type="entry name" value="KH"/>
    <property type="match status" value="3"/>
</dbReference>
<feature type="domain" description="K Homology" evidence="4">
    <location>
        <begin position="120"/>
        <end position="193"/>
    </location>
</feature>
<dbReference type="CDD" id="cd22513">
    <property type="entry name" value="KH-I_BTR1_rpt1"/>
    <property type="match status" value="1"/>
</dbReference>
<reference evidence="5" key="1">
    <citation type="submission" date="2021-03" db="EMBL/GenBank/DDBJ databases">
        <authorList>
            <person name="Li Z."/>
            <person name="Yang C."/>
        </authorList>
    </citation>
    <scope>NUCLEOTIDE SEQUENCE</scope>
    <source>
        <strain evidence="5">Dzin_1.0</strain>
        <tissue evidence="5">Leaf</tissue>
    </source>
</reference>
<dbReference type="PANTHER" id="PTHR10288">
    <property type="entry name" value="KH DOMAIN CONTAINING RNA BINDING PROTEIN"/>
    <property type="match status" value="1"/>
</dbReference>
<feature type="region of interest" description="Disordered" evidence="3">
    <location>
        <begin position="1"/>
        <end position="36"/>
    </location>
</feature>
<protein>
    <recommendedName>
        <fullName evidence="4">K Homology domain-containing protein</fullName>
    </recommendedName>
</protein>
<dbReference type="InterPro" id="IPR004087">
    <property type="entry name" value="KH_dom"/>
</dbReference>
<keyword evidence="1" id="KW-0677">Repeat</keyword>
<evidence type="ECO:0000256" key="1">
    <source>
        <dbReference type="ARBA" id="ARBA00022737"/>
    </source>
</evidence>
<keyword evidence="2" id="KW-0694">RNA-binding</keyword>
<feature type="compositionally biased region" description="Low complexity" evidence="3">
    <location>
        <begin position="1"/>
        <end position="27"/>
    </location>
</feature>
<dbReference type="Pfam" id="PF00013">
    <property type="entry name" value="KH_1"/>
    <property type="match status" value="3"/>
</dbReference>
<accession>A0A9D5H549</accession>
<dbReference type="EMBL" id="JAGGNH010000009">
    <property type="protein sequence ID" value="KAJ0963587.1"/>
    <property type="molecule type" value="Genomic_DNA"/>
</dbReference>
<dbReference type="InterPro" id="IPR004088">
    <property type="entry name" value="KH_dom_type_1"/>
</dbReference>
<proteinExistence type="predicted"/>
<sequence length="340" mass="36381">MGSPDSDSASPRATAAAAAPDRSLSPRSPTPDDRIKPTHIRFLVSNMAAGSIIGKGGSTITEFQSQSRARIQLSRNHEFFPGTSDRIIMISGAFDEIMKAVELILEKLLAEAEDGNDVDGRSTLRLVVPNNSCGGIIGKGGATIKSFIEDSQAYIKISPQDHNFVGLNDRLVTLTGSLEEILRAVDLILSKLTEDAYYLRSIYSPWSYVGVKLPGYQGVPNGYAMPSAAYPTMNYGPNGIGGKYPSKKVVSGRLPAGPHEYQGDSVTIGIADEHIGVVVGRGGRNITEITQGSGARIKISDRGDFMPGTTDRKVTITGSPEAIHIAEDMIKQKISTMLEN</sequence>
<dbReference type="AlphaFoldDB" id="A0A9D5H549"/>
<dbReference type="CDD" id="cd22437">
    <property type="entry name" value="KH-I_BTR1_rpt2"/>
    <property type="match status" value="1"/>
</dbReference>
<dbReference type="GO" id="GO:0003723">
    <property type="term" value="F:RNA binding"/>
    <property type="evidence" value="ECO:0007669"/>
    <property type="project" value="UniProtKB-UniRule"/>
</dbReference>
<evidence type="ECO:0000259" key="4">
    <source>
        <dbReference type="SMART" id="SM00322"/>
    </source>
</evidence>
<dbReference type="PROSITE" id="PS50084">
    <property type="entry name" value="KH_TYPE_1"/>
    <property type="match status" value="3"/>
</dbReference>
<reference evidence="5" key="2">
    <citation type="journal article" date="2022" name="Hortic Res">
        <title>The genome of Dioscorea zingiberensis sheds light on the biosynthesis, origin and evolution of the medicinally important diosgenin saponins.</title>
        <authorList>
            <person name="Li Y."/>
            <person name="Tan C."/>
            <person name="Li Z."/>
            <person name="Guo J."/>
            <person name="Li S."/>
            <person name="Chen X."/>
            <person name="Wang C."/>
            <person name="Dai X."/>
            <person name="Yang H."/>
            <person name="Song W."/>
            <person name="Hou L."/>
            <person name="Xu J."/>
            <person name="Tong Z."/>
            <person name="Xu A."/>
            <person name="Yuan X."/>
            <person name="Wang W."/>
            <person name="Yang Q."/>
            <person name="Chen L."/>
            <person name="Sun Z."/>
            <person name="Wang K."/>
            <person name="Pan B."/>
            <person name="Chen J."/>
            <person name="Bao Y."/>
            <person name="Liu F."/>
            <person name="Qi X."/>
            <person name="Gang D.R."/>
            <person name="Wen J."/>
            <person name="Li J."/>
        </authorList>
    </citation>
    <scope>NUCLEOTIDE SEQUENCE</scope>
    <source>
        <strain evidence="5">Dzin_1.0</strain>
    </source>
</reference>
<feature type="domain" description="K Homology" evidence="4">
    <location>
        <begin position="36"/>
        <end position="109"/>
    </location>
</feature>